<dbReference type="Gene3D" id="3.30.450.20">
    <property type="entry name" value="PAS domain"/>
    <property type="match status" value="1"/>
</dbReference>
<dbReference type="SMART" id="SM00421">
    <property type="entry name" value="HTH_LUXR"/>
    <property type="match status" value="1"/>
</dbReference>
<keyword evidence="2" id="KW-0238">DNA-binding</keyword>
<proteinExistence type="predicted"/>
<evidence type="ECO:0000313" key="6">
    <source>
        <dbReference type="Proteomes" id="UP000215214"/>
    </source>
</evidence>
<dbReference type="AlphaFoldDB" id="A0A238U4Z7"/>
<dbReference type="Proteomes" id="UP000215214">
    <property type="component" value="Chromosome TJEJU"/>
</dbReference>
<organism evidence="5 6">
    <name type="scientific">Tenacibaculum jejuense</name>
    <dbReference type="NCBI Taxonomy" id="584609"/>
    <lineage>
        <taxon>Bacteria</taxon>
        <taxon>Pseudomonadati</taxon>
        <taxon>Bacteroidota</taxon>
        <taxon>Flavobacteriia</taxon>
        <taxon>Flavobacteriales</taxon>
        <taxon>Flavobacteriaceae</taxon>
        <taxon>Tenacibaculum</taxon>
    </lineage>
</organism>
<keyword evidence="6" id="KW-1185">Reference proteome</keyword>
<protein>
    <recommendedName>
        <fullName evidence="4">HTH luxR-type domain-containing protein</fullName>
    </recommendedName>
</protein>
<evidence type="ECO:0000256" key="1">
    <source>
        <dbReference type="ARBA" id="ARBA00023015"/>
    </source>
</evidence>
<dbReference type="PROSITE" id="PS50043">
    <property type="entry name" value="HTH_LUXR_2"/>
    <property type="match status" value="1"/>
</dbReference>
<feature type="domain" description="HTH luxR-type" evidence="4">
    <location>
        <begin position="187"/>
        <end position="249"/>
    </location>
</feature>
<evidence type="ECO:0000313" key="5">
    <source>
        <dbReference type="EMBL" id="SNR14281.1"/>
    </source>
</evidence>
<dbReference type="SUPFAM" id="SSF46894">
    <property type="entry name" value="C-terminal effector domain of the bipartite response regulators"/>
    <property type="match status" value="1"/>
</dbReference>
<name>A0A238U4Z7_9FLAO</name>
<dbReference type="CDD" id="cd06170">
    <property type="entry name" value="LuxR_C_like"/>
    <property type="match status" value="1"/>
</dbReference>
<dbReference type="PANTHER" id="PTHR44688:SF16">
    <property type="entry name" value="DNA-BINDING TRANSCRIPTIONAL ACTIVATOR DEVR_DOSR"/>
    <property type="match status" value="1"/>
</dbReference>
<dbReference type="EMBL" id="LT899436">
    <property type="protein sequence ID" value="SNR14281.1"/>
    <property type="molecule type" value="Genomic_DNA"/>
</dbReference>
<dbReference type="GO" id="GO:0006355">
    <property type="term" value="P:regulation of DNA-templated transcription"/>
    <property type="evidence" value="ECO:0007669"/>
    <property type="project" value="InterPro"/>
</dbReference>
<dbReference type="InterPro" id="IPR000792">
    <property type="entry name" value="Tscrpt_reg_LuxR_C"/>
</dbReference>
<dbReference type="RefSeq" id="WP_095069145.1">
    <property type="nucleotide sequence ID" value="NZ_LT899436.1"/>
</dbReference>
<keyword evidence="3" id="KW-0804">Transcription</keyword>
<dbReference type="PRINTS" id="PR00038">
    <property type="entry name" value="HTHLUXR"/>
</dbReference>
<dbReference type="InterPro" id="IPR036388">
    <property type="entry name" value="WH-like_DNA-bd_sf"/>
</dbReference>
<dbReference type="PANTHER" id="PTHR44688">
    <property type="entry name" value="DNA-BINDING TRANSCRIPTIONAL ACTIVATOR DEVR_DOSR"/>
    <property type="match status" value="1"/>
</dbReference>
<dbReference type="InterPro" id="IPR016032">
    <property type="entry name" value="Sig_transdc_resp-reg_C-effctor"/>
</dbReference>
<dbReference type="GO" id="GO:0003677">
    <property type="term" value="F:DNA binding"/>
    <property type="evidence" value="ECO:0007669"/>
    <property type="project" value="UniProtKB-KW"/>
</dbReference>
<evidence type="ECO:0000259" key="4">
    <source>
        <dbReference type="PROSITE" id="PS50043"/>
    </source>
</evidence>
<reference evidence="5 6" key="1">
    <citation type="submission" date="2017-07" db="EMBL/GenBank/DDBJ databases">
        <authorList>
            <person name="Sun Z.S."/>
            <person name="Albrecht U."/>
            <person name="Echele G."/>
            <person name="Lee C.C."/>
        </authorList>
    </citation>
    <scope>NUCLEOTIDE SEQUENCE [LARGE SCALE GENOMIC DNA]</scope>
    <source>
        <strain evidence="6">type strain: KCTC 22618</strain>
    </source>
</reference>
<evidence type="ECO:0000256" key="3">
    <source>
        <dbReference type="ARBA" id="ARBA00023163"/>
    </source>
</evidence>
<sequence>MGKRTLKNHIEELHNATTINSDELESFLAQFKIIGNIGINANSIFYVLNLNTMNYEYVNDACLSFTGYTSKDFYEKGMRILPLIMVEEDFNLLTADLFPKMNDFSKQLSSEQRSKIVFEIYYKMRHKVSGKIIQMVEFSSYTKFDKNEIPILSTGLCYESSQVLSGVKGIVRLNEEQSQKTLFEERINYAVEQLTKSENVIVNFLVDGLSRKEIADNLSVSLHTIHTHIKNIYKKMDVSKVSELIKKVN</sequence>
<accession>A0A238U4Z7</accession>
<gene>
    <name evidence="5" type="ORF">TJEJU_0497</name>
</gene>
<dbReference type="Gene3D" id="1.10.10.10">
    <property type="entry name" value="Winged helix-like DNA-binding domain superfamily/Winged helix DNA-binding domain"/>
    <property type="match status" value="1"/>
</dbReference>
<dbReference type="KEGG" id="tje:TJEJU_0497"/>
<dbReference type="Pfam" id="PF00196">
    <property type="entry name" value="GerE"/>
    <property type="match status" value="1"/>
</dbReference>
<evidence type="ECO:0000256" key="2">
    <source>
        <dbReference type="ARBA" id="ARBA00023125"/>
    </source>
</evidence>
<keyword evidence="1" id="KW-0805">Transcription regulation</keyword>
<dbReference type="OrthoDB" id="9797341at2"/>